<dbReference type="PATRIC" id="fig|1429438.4.peg.4070"/>
<feature type="binding site" evidence="9">
    <location>
        <position position="178"/>
    </location>
    <ligand>
        <name>FMN</name>
        <dbReference type="ChEBI" id="CHEBI:58210"/>
    </ligand>
</feature>
<keyword evidence="6" id="KW-0664">Pyridoxine biosynthesis</keyword>
<dbReference type="Pfam" id="PF10590">
    <property type="entry name" value="PNP_phzG_C"/>
    <property type="match status" value="1"/>
</dbReference>
<evidence type="ECO:0000259" key="10">
    <source>
        <dbReference type="Pfam" id="PF01243"/>
    </source>
</evidence>
<dbReference type="HOGENOM" id="CLU_032263_2_2_7"/>
<comment type="cofactor">
    <cofactor evidence="9">
        <name>FMN</name>
        <dbReference type="ChEBI" id="CHEBI:58210"/>
    </cofactor>
    <text evidence="9">Binds 1 FMN per subunit.</text>
</comment>
<organism evidence="12 13">
    <name type="scientific">Entotheonella factor</name>
    <dbReference type="NCBI Taxonomy" id="1429438"/>
    <lineage>
        <taxon>Bacteria</taxon>
        <taxon>Pseudomonadati</taxon>
        <taxon>Nitrospinota/Tectimicrobiota group</taxon>
        <taxon>Candidatus Tectimicrobiota</taxon>
        <taxon>Candidatus Entotheonellia</taxon>
        <taxon>Candidatus Entotheonellales</taxon>
        <taxon>Candidatus Entotheonellaceae</taxon>
        <taxon>Candidatus Entotheonella</taxon>
    </lineage>
</organism>
<evidence type="ECO:0000256" key="8">
    <source>
        <dbReference type="NCBIfam" id="TIGR00558"/>
    </source>
</evidence>
<name>W4LIT6_ENTF1</name>
<evidence type="ECO:0000256" key="3">
    <source>
        <dbReference type="ARBA" id="ARBA00022630"/>
    </source>
</evidence>
<dbReference type="HAMAP" id="MF_01629">
    <property type="entry name" value="PdxH"/>
    <property type="match status" value="1"/>
</dbReference>
<comment type="subunit">
    <text evidence="2">Homodimer.</text>
</comment>
<evidence type="ECO:0000313" key="13">
    <source>
        <dbReference type="Proteomes" id="UP000019141"/>
    </source>
</evidence>
<evidence type="ECO:0000256" key="6">
    <source>
        <dbReference type="ARBA" id="ARBA00023096"/>
    </source>
</evidence>
<dbReference type="InterPro" id="IPR000659">
    <property type="entry name" value="Pyridox_Oxase"/>
</dbReference>
<keyword evidence="13" id="KW-1185">Reference proteome</keyword>
<dbReference type="EC" id="1.4.3.5" evidence="8"/>
<feature type="binding site" evidence="9">
    <location>
        <begin position="69"/>
        <end position="70"/>
    </location>
    <ligand>
        <name>FMN</name>
        <dbReference type="ChEBI" id="CHEBI:58210"/>
    </ligand>
</feature>
<evidence type="ECO:0000256" key="2">
    <source>
        <dbReference type="ARBA" id="ARBA00011738"/>
    </source>
</evidence>
<dbReference type="AlphaFoldDB" id="W4LIT6"/>
<dbReference type="InterPro" id="IPR012349">
    <property type="entry name" value="Split_barrel_FMN-bd"/>
</dbReference>
<feature type="binding site" evidence="9">
    <location>
        <position position="188"/>
    </location>
    <ligand>
        <name>FMN</name>
        <dbReference type="ChEBI" id="CHEBI:58210"/>
    </ligand>
</feature>
<dbReference type="Pfam" id="PF01243">
    <property type="entry name" value="PNPOx_N"/>
    <property type="match status" value="1"/>
</dbReference>
<proteinExistence type="inferred from homology"/>
<dbReference type="Gene3D" id="2.30.110.10">
    <property type="entry name" value="Electron Transport, Fmn-binding Protein, Chain A"/>
    <property type="match status" value="1"/>
</dbReference>
<comment type="similarity">
    <text evidence="1">Belongs to the pyridoxamine 5'-phosphate oxidase family.</text>
</comment>
<dbReference type="PANTHER" id="PTHR10851">
    <property type="entry name" value="PYRIDOXINE-5-PHOSPHATE OXIDASE"/>
    <property type="match status" value="1"/>
</dbReference>
<keyword evidence="3" id="KW-0285">Flavoprotein</keyword>
<evidence type="ECO:0000256" key="7">
    <source>
        <dbReference type="ARBA" id="ARBA00060587"/>
    </source>
</evidence>
<dbReference type="NCBIfam" id="TIGR00558">
    <property type="entry name" value="pdxH"/>
    <property type="match status" value="1"/>
</dbReference>
<comment type="caution">
    <text evidence="12">The sequence shown here is derived from an EMBL/GenBank/DDBJ whole genome shotgun (WGS) entry which is preliminary data.</text>
</comment>
<keyword evidence="5" id="KW-0560">Oxidoreductase</keyword>
<keyword evidence="4 9" id="KW-0288">FMN</keyword>
<dbReference type="GO" id="GO:0010181">
    <property type="term" value="F:FMN binding"/>
    <property type="evidence" value="ECO:0007669"/>
    <property type="project" value="UniProtKB-UniRule"/>
</dbReference>
<evidence type="ECO:0000259" key="11">
    <source>
        <dbReference type="Pfam" id="PF10590"/>
    </source>
</evidence>
<dbReference type="FunFam" id="2.30.110.10:FF:000020">
    <property type="entry name" value="PNPO isoform 11"/>
    <property type="match status" value="1"/>
</dbReference>
<evidence type="ECO:0000256" key="9">
    <source>
        <dbReference type="PIRSR" id="PIRSR000190-2"/>
    </source>
</evidence>
<evidence type="ECO:0000256" key="1">
    <source>
        <dbReference type="ARBA" id="ARBA00007301"/>
    </source>
</evidence>
<protein>
    <recommendedName>
        <fullName evidence="8">Pyridoxamine 5'-phosphate oxidase</fullName>
        <ecNumber evidence="8">1.4.3.5</ecNumber>
    </recommendedName>
</protein>
<dbReference type="SUPFAM" id="SSF50475">
    <property type="entry name" value="FMN-binding split barrel"/>
    <property type="match status" value="1"/>
</dbReference>
<feature type="binding site" evidence="9">
    <location>
        <position position="75"/>
    </location>
    <ligand>
        <name>FMN</name>
        <dbReference type="ChEBI" id="CHEBI:58210"/>
    </ligand>
</feature>
<feature type="binding site" evidence="9">
    <location>
        <begin position="133"/>
        <end position="134"/>
    </location>
    <ligand>
        <name>FMN</name>
        <dbReference type="ChEBI" id="CHEBI:58210"/>
    </ligand>
</feature>
<feature type="domain" description="Pyridoxamine 5'-phosphate oxidase N-terminal" evidence="10">
    <location>
        <begin position="34"/>
        <end position="145"/>
    </location>
</feature>
<dbReference type="EMBL" id="AZHW01000608">
    <property type="protein sequence ID" value="ETW97882.1"/>
    <property type="molecule type" value="Genomic_DNA"/>
</dbReference>
<feature type="binding site" evidence="9">
    <location>
        <position position="76"/>
    </location>
    <ligand>
        <name>FMN</name>
        <dbReference type="ChEBI" id="CHEBI:58210"/>
    </ligand>
</feature>
<dbReference type="InterPro" id="IPR019576">
    <property type="entry name" value="Pyridoxamine_oxidase_dimer_C"/>
</dbReference>
<gene>
    <name evidence="12" type="ORF">ETSY1_20995</name>
</gene>
<dbReference type="PANTHER" id="PTHR10851:SF0">
    <property type="entry name" value="PYRIDOXINE-5'-PHOSPHATE OXIDASE"/>
    <property type="match status" value="1"/>
</dbReference>
<dbReference type="Proteomes" id="UP000019141">
    <property type="component" value="Unassembled WGS sequence"/>
</dbReference>
<accession>W4LIT6</accession>
<feature type="domain" description="Pyridoxine 5'-phosphate oxidase dimerisation C-terminal" evidence="11">
    <location>
        <begin position="165"/>
        <end position="206"/>
    </location>
</feature>
<dbReference type="GO" id="GO:0008615">
    <property type="term" value="P:pyridoxine biosynthetic process"/>
    <property type="evidence" value="ECO:0007669"/>
    <property type="project" value="UniProtKB-UniRule"/>
</dbReference>
<dbReference type="GO" id="GO:0004733">
    <property type="term" value="F:pyridoxamine phosphate oxidase activity"/>
    <property type="evidence" value="ECO:0007669"/>
    <property type="project" value="UniProtKB-UniRule"/>
</dbReference>
<reference evidence="12 13" key="1">
    <citation type="journal article" date="2014" name="Nature">
        <title>An environmental bacterial taxon with a large and distinct metabolic repertoire.</title>
        <authorList>
            <person name="Wilson M.C."/>
            <person name="Mori T."/>
            <person name="Ruckert C."/>
            <person name="Uria A.R."/>
            <person name="Helf M.J."/>
            <person name="Takada K."/>
            <person name="Gernert C."/>
            <person name="Steffens U.A."/>
            <person name="Heycke N."/>
            <person name="Schmitt S."/>
            <person name="Rinke C."/>
            <person name="Helfrich E.J."/>
            <person name="Brachmann A.O."/>
            <person name="Gurgui C."/>
            <person name="Wakimoto T."/>
            <person name="Kracht M."/>
            <person name="Crusemann M."/>
            <person name="Hentschel U."/>
            <person name="Abe I."/>
            <person name="Matsunaga S."/>
            <person name="Kalinowski J."/>
            <person name="Takeyama H."/>
            <person name="Piel J."/>
        </authorList>
    </citation>
    <scope>NUCLEOTIDE SEQUENCE [LARGE SCALE GENOMIC DNA]</scope>
    <source>
        <strain evidence="13">TSY1</strain>
    </source>
</reference>
<dbReference type="InterPro" id="IPR011576">
    <property type="entry name" value="Pyridox_Oxase_N"/>
</dbReference>
<comment type="pathway">
    <text evidence="7">Cofactor metabolism.</text>
</comment>
<evidence type="ECO:0000256" key="4">
    <source>
        <dbReference type="ARBA" id="ARBA00022643"/>
    </source>
</evidence>
<dbReference type="PIRSF" id="PIRSF000190">
    <property type="entry name" value="Pyd_amn-ph_oxd"/>
    <property type="match status" value="1"/>
</dbReference>
<sequence>MTDEPRDPRQISDLNPDPIAEFSAWFEAAKAAGASRPDAMVLATATETGVPSARMVFLRGFDARGWVFYTNYESRKGEDIKANPAAALMFYWDVISRSVRVEGRVEKATTEESERYFGGRPRESQLGAWASQQSRVIAGREVLDERMAQLSDEFHGRDVPLPPFWGGYRVVPERIEFWISRPSRLHDRFDYRKQTDGTWKIVRLSP</sequence>
<evidence type="ECO:0000313" key="12">
    <source>
        <dbReference type="EMBL" id="ETW97882.1"/>
    </source>
</evidence>
<evidence type="ECO:0000256" key="5">
    <source>
        <dbReference type="ARBA" id="ARBA00023002"/>
    </source>
</evidence>
<dbReference type="NCBIfam" id="NF004231">
    <property type="entry name" value="PRK05679.1"/>
    <property type="match status" value="1"/>
</dbReference>